<comment type="caution">
    <text evidence="3">The sequence shown here is derived from an EMBL/GenBank/DDBJ whole genome shotgun (WGS) entry which is preliminary data.</text>
</comment>
<feature type="compositionally biased region" description="Polar residues" evidence="1">
    <location>
        <begin position="35"/>
        <end position="51"/>
    </location>
</feature>
<gene>
    <name evidence="3" type="ORF">H4R20_004703</name>
</gene>
<dbReference type="AlphaFoldDB" id="A0A9W8LSV5"/>
<evidence type="ECO:0000256" key="2">
    <source>
        <dbReference type="SAM" id="SignalP"/>
    </source>
</evidence>
<organism evidence="3 4">
    <name type="scientific">Coemansia guatemalensis</name>
    <dbReference type="NCBI Taxonomy" id="2761395"/>
    <lineage>
        <taxon>Eukaryota</taxon>
        <taxon>Fungi</taxon>
        <taxon>Fungi incertae sedis</taxon>
        <taxon>Zoopagomycota</taxon>
        <taxon>Kickxellomycotina</taxon>
        <taxon>Kickxellomycetes</taxon>
        <taxon>Kickxellales</taxon>
        <taxon>Kickxellaceae</taxon>
        <taxon>Coemansia</taxon>
    </lineage>
</organism>
<evidence type="ECO:0000313" key="4">
    <source>
        <dbReference type="Proteomes" id="UP001140094"/>
    </source>
</evidence>
<dbReference type="Proteomes" id="UP001140094">
    <property type="component" value="Unassembled WGS sequence"/>
</dbReference>
<reference evidence="3" key="1">
    <citation type="submission" date="2022-07" db="EMBL/GenBank/DDBJ databases">
        <title>Phylogenomic reconstructions and comparative analyses of Kickxellomycotina fungi.</title>
        <authorList>
            <person name="Reynolds N.K."/>
            <person name="Stajich J.E."/>
            <person name="Barry K."/>
            <person name="Grigoriev I.V."/>
            <person name="Crous P."/>
            <person name="Smith M.E."/>
        </authorList>
    </citation>
    <scope>NUCLEOTIDE SEQUENCE</scope>
    <source>
        <strain evidence="3">NRRL 1565</strain>
    </source>
</reference>
<sequence length="204" mass="21050">MKFFATLALAASVAVAQQVGSDGGPTVADGPSAVSHPNVNNGQQAQNSLLTGGSKGGNVFSGLKGNTFTDSASNVGISDNNVVNPSQTVVSGNTGPSANGEDNQIGDILAAVRRRELARRGLIGRRDTVNRRDTFNGRVGMHRRDAVFNNNTPHSPAWGRPASVPVFAPVAGLPVYPPHGAPVPGAHVNHNHNAQDATIVQNQA</sequence>
<dbReference type="OrthoDB" id="5567786at2759"/>
<name>A0A9W8LSV5_9FUNG</name>
<keyword evidence="4" id="KW-1185">Reference proteome</keyword>
<keyword evidence="2" id="KW-0732">Signal</keyword>
<protein>
    <submittedName>
        <fullName evidence="3">Uncharacterized protein</fullName>
    </submittedName>
</protein>
<feature type="region of interest" description="Disordered" evidence="1">
    <location>
        <begin position="20"/>
        <end position="53"/>
    </location>
</feature>
<evidence type="ECO:0000313" key="3">
    <source>
        <dbReference type="EMBL" id="KAJ2798756.1"/>
    </source>
</evidence>
<dbReference type="EMBL" id="JANBUO010001326">
    <property type="protein sequence ID" value="KAJ2798756.1"/>
    <property type="molecule type" value="Genomic_DNA"/>
</dbReference>
<evidence type="ECO:0000256" key="1">
    <source>
        <dbReference type="SAM" id="MobiDB-lite"/>
    </source>
</evidence>
<feature type="signal peptide" evidence="2">
    <location>
        <begin position="1"/>
        <end position="16"/>
    </location>
</feature>
<accession>A0A9W8LSV5</accession>
<feature type="chain" id="PRO_5040976743" evidence="2">
    <location>
        <begin position="17"/>
        <end position="204"/>
    </location>
</feature>
<proteinExistence type="predicted"/>